<organism evidence="3 4">
    <name type="scientific">Raphidocelis subcapitata</name>
    <dbReference type="NCBI Taxonomy" id="307507"/>
    <lineage>
        <taxon>Eukaryota</taxon>
        <taxon>Viridiplantae</taxon>
        <taxon>Chlorophyta</taxon>
        <taxon>core chlorophytes</taxon>
        <taxon>Chlorophyceae</taxon>
        <taxon>CS clade</taxon>
        <taxon>Sphaeropleales</taxon>
        <taxon>Selenastraceae</taxon>
        <taxon>Raphidocelis</taxon>
    </lineage>
</organism>
<reference evidence="3 4" key="1">
    <citation type="journal article" date="2018" name="Sci. Rep.">
        <title>Raphidocelis subcapitata (=Pseudokirchneriella subcapitata) provides an insight into genome evolution and environmental adaptations in the Sphaeropleales.</title>
        <authorList>
            <person name="Suzuki S."/>
            <person name="Yamaguchi H."/>
            <person name="Nakajima N."/>
            <person name="Kawachi M."/>
        </authorList>
    </citation>
    <scope>NUCLEOTIDE SEQUENCE [LARGE SCALE GENOMIC DNA]</scope>
    <source>
        <strain evidence="3 4">NIES-35</strain>
    </source>
</reference>
<keyword evidence="1" id="KW-0175">Coiled coil</keyword>
<dbReference type="AlphaFoldDB" id="A0A2V0NYU5"/>
<evidence type="ECO:0000256" key="2">
    <source>
        <dbReference type="SAM" id="MobiDB-lite"/>
    </source>
</evidence>
<feature type="coiled-coil region" evidence="1">
    <location>
        <begin position="369"/>
        <end position="400"/>
    </location>
</feature>
<accession>A0A2V0NYU5</accession>
<feature type="region of interest" description="Disordered" evidence="2">
    <location>
        <begin position="205"/>
        <end position="243"/>
    </location>
</feature>
<feature type="compositionally biased region" description="Low complexity" evidence="2">
    <location>
        <begin position="228"/>
        <end position="242"/>
    </location>
</feature>
<evidence type="ECO:0000313" key="3">
    <source>
        <dbReference type="EMBL" id="GBF92786.1"/>
    </source>
</evidence>
<feature type="compositionally biased region" description="Pro residues" evidence="2">
    <location>
        <begin position="218"/>
        <end position="227"/>
    </location>
</feature>
<keyword evidence="4" id="KW-1185">Reference proteome</keyword>
<dbReference type="Proteomes" id="UP000247498">
    <property type="component" value="Unassembled WGS sequence"/>
</dbReference>
<dbReference type="EMBL" id="BDRX01000035">
    <property type="protein sequence ID" value="GBF92786.1"/>
    <property type="molecule type" value="Genomic_DNA"/>
</dbReference>
<comment type="caution">
    <text evidence="3">The sequence shown here is derived from an EMBL/GenBank/DDBJ whole genome shotgun (WGS) entry which is preliminary data.</text>
</comment>
<gene>
    <name evidence="3" type="ORF">Rsub_05405</name>
</gene>
<dbReference type="InParanoid" id="A0A2V0NYU5"/>
<name>A0A2V0NYU5_9CHLO</name>
<sequence>MAAQLPRVALTSAKCRGLLEDRIRDQIQNGPAEWQELEAACLAAAKADGWEFWKNPRLSQGGLGNDTKMSHPTYTGGITVTNYTKGAWAVIDYVCGPSDRPPSQGATGSRGAAPASRSAAAADAAALNATKCRGQLEEKVRKEIESGPAEWQELKTACLAAAKADGWEFCKRPNDGTTYITHAVYTGGRELRNYVKAAKAVINHRQRQGLGQQEQPATPLPLTPPAPARQQQPQQQEQQQEQHGFITEMRTLLRAELMGFVTAVQADVQQGKDAALEAGAAAAKAGAAAAKADAAAYDVANAADEAAGSAREANAAADNAAGAADEAAAAAATAAASKNACAASEAAAAEAAAKARDDAAASAADRAAIKAAQRAVEAKLAALEELVQAAKGQLDAAAAERAKSAAQVEQLKGTAEDRKNVTEAARAVIADKAANDSRGRALEATHAAVVAEMSGFRAQLQQQAQTQQQQTQLIAGLVAEVQGLRAALAAQGARALMGDVDPEALRHLAEAAAAAGATQAAAAAAGAGGF</sequence>
<proteinExistence type="predicted"/>
<protein>
    <submittedName>
        <fullName evidence="3">Uncharacterized protein</fullName>
    </submittedName>
</protein>
<evidence type="ECO:0000256" key="1">
    <source>
        <dbReference type="SAM" id="Coils"/>
    </source>
</evidence>
<evidence type="ECO:0000313" key="4">
    <source>
        <dbReference type="Proteomes" id="UP000247498"/>
    </source>
</evidence>